<dbReference type="InterPro" id="IPR038765">
    <property type="entry name" value="Papain-like_cys_pep_sf"/>
</dbReference>
<keyword evidence="12" id="KW-1185">Reference proteome</keyword>
<evidence type="ECO:0000313" key="12">
    <source>
        <dbReference type="Proteomes" id="UP000317494"/>
    </source>
</evidence>
<feature type="active site" description="Proton donor" evidence="7">
    <location>
        <position position="168"/>
    </location>
</feature>
<dbReference type="AlphaFoldDB" id="A0A507DI89"/>
<dbReference type="OrthoDB" id="427186at2759"/>
<dbReference type="GO" id="GO:0004843">
    <property type="term" value="F:cysteine-type deubiquitinase activity"/>
    <property type="evidence" value="ECO:0007669"/>
    <property type="project" value="UniProtKB-UniRule"/>
</dbReference>
<keyword evidence="3 7" id="KW-0645">Protease</keyword>
<dbReference type="InterPro" id="IPR036959">
    <property type="entry name" value="Peptidase_C12_UCH_sf"/>
</dbReference>
<dbReference type="VEuPathDB" id="FungiDB:SeMB42_g01027"/>
<dbReference type="Pfam" id="PF01088">
    <property type="entry name" value="Peptidase_C12"/>
    <property type="match status" value="1"/>
</dbReference>
<dbReference type="PRINTS" id="PR00707">
    <property type="entry name" value="UBCTHYDRLASE"/>
</dbReference>
<dbReference type="GO" id="GO:0006511">
    <property type="term" value="P:ubiquitin-dependent protein catabolic process"/>
    <property type="evidence" value="ECO:0007669"/>
    <property type="project" value="UniProtKB-UniRule"/>
</dbReference>
<keyword evidence="6 7" id="KW-0788">Thiol protease</keyword>
<comment type="catalytic activity">
    <reaction evidence="1 7 8">
        <text>Thiol-dependent hydrolysis of ester, thioester, amide, peptide and isopeptide bonds formed by the C-terminal Gly of ubiquitin (a 76-residue protein attached to proteins as an intracellular targeting signal).</text>
        <dbReference type="EC" id="3.4.19.12"/>
    </reaction>
</comment>
<evidence type="ECO:0000313" key="13">
    <source>
        <dbReference type="Proteomes" id="UP000320475"/>
    </source>
</evidence>
<accession>A0A507DI89</accession>
<keyword evidence="5 7" id="KW-0378">Hydrolase</keyword>
<comment type="similarity">
    <text evidence="2 7 8">Belongs to the peptidase C12 family.</text>
</comment>
<dbReference type="GO" id="GO:0005737">
    <property type="term" value="C:cytoplasm"/>
    <property type="evidence" value="ECO:0007669"/>
    <property type="project" value="TreeGrafter"/>
</dbReference>
<protein>
    <recommendedName>
        <fullName evidence="8">Ubiquitin carboxyl-terminal hydrolase</fullName>
        <ecNumber evidence="8">3.4.19.12</ecNumber>
    </recommendedName>
</protein>
<dbReference type="PANTHER" id="PTHR10589:SF17">
    <property type="entry name" value="UBIQUITIN CARBOXYL-TERMINAL HYDROLASE"/>
    <property type="match status" value="1"/>
</dbReference>
<comment type="caution">
    <text evidence="10">The sequence shown here is derived from an EMBL/GenBank/DDBJ whole genome shotgun (WGS) entry which is preliminary data.</text>
</comment>
<evidence type="ECO:0000256" key="1">
    <source>
        <dbReference type="ARBA" id="ARBA00000707"/>
    </source>
</evidence>
<feature type="active site" description="Nucleophile" evidence="7">
    <location>
        <position position="94"/>
    </location>
</feature>
<dbReference type="EMBL" id="QEAN01000023">
    <property type="protein sequence ID" value="TPX53070.1"/>
    <property type="molecule type" value="Genomic_DNA"/>
</dbReference>
<dbReference type="FunFam" id="3.40.532.10:FF:000006">
    <property type="entry name" value="Ubiquitin carboxyl-terminal hydrolase"/>
    <property type="match status" value="1"/>
</dbReference>
<dbReference type="PANTHER" id="PTHR10589">
    <property type="entry name" value="UBIQUITIN CARBOXYL-TERMINAL HYDROLASE"/>
    <property type="match status" value="1"/>
</dbReference>
<reference evidence="12 13" key="1">
    <citation type="journal article" date="2019" name="Sci. Rep.">
        <title>Comparative genomics of chytrid fungi reveal insights into the obligate biotrophic and pathogenic lifestyle of Synchytrium endobioticum.</title>
        <authorList>
            <person name="van de Vossenberg B.T.L.H."/>
            <person name="Warris S."/>
            <person name="Nguyen H.D.T."/>
            <person name="van Gent-Pelzer M.P.E."/>
            <person name="Joly D.L."/>
            <person name="van de Geest H.C."/>
            <person name="Bonants P.J.M."/>
            <person name="Smith D.S."/>
            <person name="Levesque C.A."/>
            <person name="van der Lee T.A.J."/>
        </authorList>
    </citation>
    <scope>NUCLEOTIDE SEQUENCE [LARGE SCALE GENOMIC DNA]</scope>
    <source>
        <strain evidence="10 13">LEV6574</strain>
        <strain evidence="11 12">MB42</strain>
    </source>
</reference>
<evidence type="ECO:0000313" key="11">
    <source>
        <dbReference type="EMBL" id="TPX53070.1"/>
    </source>
</evidence>
<dbReference type="InterPro" id="IPR057254">
    <property type="entry name" value="UCH_AS"/>
</dbReference>
<proteinExistence type="inferred from homology"/>
<dbReference type="SUPFAM" id="SSF54001">
    <property type="entry name" value="Cysteine proteinases"/>
    <property type="match status" value="1"/>
</dbReference>
<gene>
    <name evidence="10" type="ORF">SeLEV6574_g00482</name>
    <name evidence="11" type="ORF">SeMB42_g01027</name>
</gene>
<evidence type="ECO:0000259" key="9">
    <source>
        <dbReference type="PROSITE" id="PS52048"/>
    </source>
</evidence>
<dbReference type="EC" id="3.4.19.12" evidence="8"/>
<dbReference type="InterPro" id="IPR001578">
    <property type="entry name" value="Peptidase_C12_UCH"/>
</dbReference>
<feature type="site" description="Transition state stabilizer" evidence="7">
    <location>
        <position position="88"/>
    </location>
</feature>
<evidence type="ECO:0000256" key="4">
    <source>
        <dbReference type="ARBA" id="ARBA00022786"/>
    </source>
</evidence>
<evidence type="ECO:0000256" key="7">
    <source>
        <dbReference type="PROSITE-ProRule" id="PRU01393"/>
    </source>
</evidence>
<organism evidence="10 13">
    <name type="scientific">Synchytrium endobioticum</name>
    <dbReference type="NCBI Taxonomy" id="286115"/>
    <lineage>
        <taxon>Eukaryota</taxon>
        <taxon>Fungi</taxon>
        <taxon>Fungi incertae sedis</taxon>
        <taxon>Chytridiomycota</taxon>
        <taxon>Chytridiomycota incertae sedis</taxon>
        <taxon>Chytridiomycetes</taxon>
        <taxon>Synchytriales</taxon>
        <taxon>Synchytriaceae</taxon>
        <taxon>Synchytrium</taxon>
    </lineage>
</organism>
<dbReference type="Proteomes" id="UP000320475">
    <property type="component" value="Unassembled WGS sequence"/>
</dbReference>
<dbReference type="Gene3D" id="3.40.532.10">
    <property type="entry name" value="Peptidase C12, ubiquitin carboxyl-terminal hydrolase"/>
    <property type="match status" value="1"/>
</dbReference>
<dbReference type="PROSITE" id="PS52048">
    <property type="entry name" value="UCH_DOMAIN"/>
    <property type="match status" value="1"/>
</dbReference>
<dbReference type="CDD" id="cd09616">
    <property type="entry name" value="Peptidase_C12_UCH_L1_L3"/>
    <property type="match status" value="1"/>
</dbReference>
<evidence type="ECO:0000313" key="10">
    <source>
        <dbReference type="EMBL" id="TPX51121.1"/>
    </source>
</evidence>
<dbReference type="EMBL" id="QEAM01000008">
    <property type="protein sequence ID" value="TPX51121.1"/>
    <property type="molecule type" value="Genomic_DNA"/>
</dbReference>
<evidence type="ECO:0000256" key="8">
    <source>
        <dbReference type="RuleBase" id="RU361215"/>
    </source>
</evidence>
<feature type="domain" description="UCH catalytic" evidence="9">
    <location>
        <begin position="3"/>
        <end position="226"/>
    </location>
</feature>
<dbReference type="GO" id="GO:0016579">
    <property type="term" value="P:protein deubiquitination"/>
    <property type="evidence" value="ECO:0007669"/>
    <property type="project" value="TreeGrafter"/>
</dbReference>
<keyword evidence="4 7" id="KW-0833">Ubl conjugation pathway</keyword>
<evidence type="ECO:0000256" key="3">
    <source>
        <dbReference type="ARBA" id="ARBA00022670"/>
    </source>
</evidence>
<evidence type="ECO:0000256" key="2">
    <source>
        <dbReference type="ARBA" id="ARBA00009326"/>
    </source>
</evidence>
<feature type="site" description="Important for enzyme activity" evidence="7">
    <location>
        <position position="183"/>
    </location>
</feature>
<evidence type="ECO:0000256" key="6">
    <source>
        <dbReference type="ARBA" id="ARBA00022807"/>
    </source>
</evidence>
<name>A0A507DI89_9FUNG</name>
<dbReference type="PROSITE" id="PS00140">
    <property type="entry name" value="UCH_1"/>
    <property type="match status" value="1"/>
</dbReference>
<dbReference type="STRING" id="286115.A0A507DI89"/>
<dbReference type="Proteomes" id="UP000317494">
    <property type="component" value="Unassembled WGS sequence"/>
</dbReference>
<sequence length="228" mass="25481">MGQWIPIESNPQVWNKYVSHLGVDTDRWNYSDIWGLDEELLAFIPQPVLAVLLLFPITAVYEKYRKDEEARIRKDGQTVSDKLYFTKQTIANACGTIGILHSLANNVDILQIDANGGLARMLARTANKSPDDRANELELDQDLAKAHEASSREGQSRVPDAAEDVDLHFVCFVLKDGDLYELDGRKPFPINYGPCTDLLSGAAIIIRGFMDRQPDSVNFNMISLGPKS</sequence>
<evidence type="ECO:0000256" key="5">
    <source>
        <dbReference type="ARBA" id="ARBA00022801"/>
    </source>
</evidence>